<sequence length="124" mass="13997">MELIKFGNDHVDNLVSQDPARLDRLPFGAILVDRTGRVLKYNNMQAGLTGRTSGEVVGKNFFNDVAPCTKGHLFQGRFQQGVAQGSINAMFEYAFDYKMQPSKVRVHMKSTSIDEGIWIFIKRL</sequence>
<dbReference type="PROSITE" id="PS50112">
    <property type="entry name" value="PAS"/>
    <property type="match status" value="1"/>
</dbReference>
<dbReference type="InterPro" id="IPR013767">
    <property type="entry name" value="PAS_fold"/>
</dbReference>
<evidence type="ECO:0000256" key="3">
    <source>
        <dbReference type="ARBA" id="ARBA00022543"/>
    </source>
</evidence>
<evidence type="ECO:0000256" key="7">
    <source>
        <dbReference type="NCBIfam" id="TIGR02373"/>
    </source>
</evidence>
<dbReference type="InterPro" id="IPR000014">
    <property type="entry name" value="PAS"/>
</dbReference>
<dbReference type="SUPFAM" id="SSF55785">
    <property type="entry name" value="PYP-like sensor domain (PAS domain)"/>
    <property type="match status" value="1"/>
</dbReference>
<keyword evidence="5 8" id="KW-0157">Chromophore</keyword>
<dbReference type="GO" id="GO:0006355">
    <property type="term" value="P:regulation of DNA-templated transcription"/>
    <property type="evidence" value="ECO:0007669"/>
    <property type="project" value="UniProtKB-UniRule"/>
</dbReference>
<dbReference type="NCBIfam" id="TIGR02373">
    <property type="entry name" value="photo_yellow"/>
    <property type="match status" value="1"/>
</dbReference>
<dbReference type="Proteomes" id="UP000553193">
    <property type="component" value="Unassembled WGS sequence"/>
</dbReference>
<evidence type="ECO:0000256" key="2">
    <source>
        <dbReference type="ARBA" id="ARBA00019243"/>
    </source>
</evidence>
<dbReference type="InterPro" id="IPR012130">
    <property type="entry name" value="PYP"/>
</dbReference>
<evidence type="ECO:0000313" key="11">
    <source>
        <dbReference type="EMBL" id="MBB3899338.1"/>
    </source>
</evidence>
<evidence type="ECO:0000256" key="4">
    <source>
        <dbReference type="ARBA" id="ARBA00022606"/>
    </source>
</evidence>
<feature type="modified residue" description="S-(4-hydroxycinnamyl)cysteine" evidence="9">
    <location>
        <position position="68"/>
    </location>
</feature>
<evidence type="ECO:0000256" key="6">
    <source>
        <dbReference type="ARBA" id="ARBA00023170"/>
    </source>
</evidence>
<keyword evidence="3 8" id="KW-0600">Photoreceptor protein</keyword>
<comment type="PTM">
    <text evidence="9">The 4-hydroxycinnamic acid (p-coumaric acid) chromophore is covalently bound via a thioester linkage.</text>
</comment>
<dbReference type="RefSeq" id="WP_184385028.1">
    <property type="nucleotide sequence ID" value="NZ_JACIDJ010000005.1"/>
</dbReference>
<protein>
    <recommendedName>
        <fullName evidence="2 7">Photoactive yellow protein</fullName>
        <shortName evidence="8">PYP</shortName>
    </recommendedName>
</protein>
<proteinExistence type="inferred from homology"/>
<name>A0A840ABJ6_9PROT</name>
<evidence type="ECO:0000256" key="5">
    <source>
        <dbReference type="ARBA" id="ARBA00022991"/>
    </source>
</evidence>
<dbReference type="Gene3D" id="3.30.450.20">
    <property type="entry name" value="PAS domain"/>
    <property type="match status" value="1"/>
</dbReference>
<evidence type="ECO:0000313" key="12">
    <source>
        <dbReference type="Proteomes" id="UP000553193"/>
    </source>
</evidence>
<dbReference type="PIRSF" id="PIRSF000087">
    <property type="entry name" value="PYP"/>
    <property type="match status" value="1"/>
</dbReference>
<reference evidence="11 12" key="1">
    <citation type="submission" date="2020-08" db="EMBL/GenBank/DDBJ databases">
        <title>Genomic Encyclopedia of Type Strains, Phase IV (KMG-IV): sequencing the most valuable type-strain genomes for metagenomic binning, comparative biology and taxonomic classification.</title>
        <authorList>
            <person name="Goeker M."/>
        </authorList>
    </citation>
    <scope>NUCLEOTIDE SEQUENCE [LARGE SCALE GENOMIC DNA]</scope>
    <source>
        <strain evidence="11 12">DSM 19979</strain>
    </source>
</reference>
<evidence type="ECO:0000259" key="10">
    <source>
        <dbReference type="PROSITE" id="PS50112"/>
    </source>
</evidence>
<keyword evidence="12" id="KW-1185">Reference proteome</keyword>
<dbReference type="GO" id="GO:0009881">
    <property type="term" value="F:photoreceptor activity"/>
    <property type="evidence" value="ECO:0007669"/>
    <property type="project" value="UniProtKB-UniRule"/>
</dbReference>
<feature type="domain" description="PAS" evidence="10">
    <location>
        <begin position="22"/>
        <end position="65"/>
    </location>
</feature>
<dbReference type="Pfam" id="PF00989">
    <property type="entry name" value="PAS"/>
    <property type="match status" value="1"/>
</dbReference>
<keyword evidence="6 8" id="KW-0675">Receptor</keyword>
<organism evidence="11 12">
    <name type="scientific">Roseococcus suduntuyensis</name>
    <dbReference type="NCBI Taxonomy" id="455361"/>
    <lineage>
        <taxon>Bacteria</taxon>
        <taxon>Pseudomonadati</taxon>
        <taxon>Pseudomonadota</taxon>
        <taxon>Alphaproteobacteria</taxon>
        <taxon>Acetobacterales</taxon>
        <taxon>Roseomonadaceae</taxon>
        <taxon>Roseococcus</taxon>
    </lineage>
</organism>
<evidence type="ECO:0000256" key="1">
    <source>
        <dbReference type="ARBA" id="ARBA00009132"/>
    </source>
</evidence>
<comment type="caution">
    <text evidence="11">The sequence shown here is derived from an EMBL/GenBank/DDBJ whole genome shotgun (WGS) entry which is preliminary data.</text>
</comment>
<evidence type="ECO:0000256" key="9">
    <source>
        <dbReference type="PIRSR" id="PIRSR000087-50"/>
    </source>
</evidence>
<dbReference type="AlphaFoldDB" id="A0A840ABJ6"/>
<comment type="similarity">
    <text evidence="1 8">Belongs to the photoactive yellow protein family.</text>
</comment>
<dbReference type="GO" id="GO:0007602">
    <property type="term" value="P:phototransduction"/>
    <property type="evidence" value="ECO:0007669"/>
    <property type="project" value="UniProtKB-UniRule"/>
</dbReference>
<dbReference type="InterPro" id="IPR035965">
    <property type="entry name" value="PAS-like_dom_sf"/>
</dbReference>
<dbReference type="EMBL" id="JACIDJ010000005">
    <property type="protein sequence ID" value="MBB3899338.1"/>
    <property type="molecule type" value="Genomic_DNA"/>
</dbReference>
<gene>
    <name evidence="11" type="ORF">GGQ83_002790</name>
</gene>
<keyword evidence="4 8" id="KW-0716">Sensory transduction</keyword>
<accession>A0A840ABJ6</accession>
<evidence type="ECO:0000256" key="8">
    <source>
        <dbReference type="PIRNR" id="PIRNR000087"/>
    </source>
</evidence>